<organism evidence="1 2">
    <name type="scientific">Phyllostomus discolor</name>
    <name type="common">pale spear-nosed bat</name>
    <dbReference type="NCBI Taxonomy" id="89673"/>
    <lineage>
        <taxon>Eukaryota</taxon>
        <taxon>Metazoa</taxon>
        <taxon>Chordata</taxon>
        <taxon>Craniata</taxon>
        <taxon>Vertebrata</taxon>
        <taxon>Euteleostomi</taxon>
        <taxon>Mammalia</taxon>
        <taxon>Eutheria</taxon>
        <taxon>Laurasiatheria</taxon>
        <taxon>Chiroptera</taxon>
        <taxon>Yangochiroptera</taxon>
        <taxon>Phyllostomidae</taxon>
        <taxon>Phyllostominae</taxon>
        <taxon>Phyllostomus</taxon>
    </lineage>
</organism>
<dbReference type="InterPro" id="IPR036834">
    <property type="entry name" value="Bcl-2-like_sf"/>
</dbReference>
<protein>
    <submittedName>
        <fullName evidence="2">Bcl-2-like protein 13 isoform X3</fullName>
    </submittedName>
</protein>
<reference evidence="2" key="1">
    <citation type="submission" date="2025-08" db="UniProtKB">
        <authorList>
            <consortium name="RefSeq"/>
        </authorList>
    </citation>
    <scope>IDENTIFICATION</scope>
    <source>
        <tissue evidence="2">Muscle</tissue>
    </source>
</reference>
<dbReference type="CTD" id="23786"/>
<dbReference type="Proteomes" id="UP000504628">
    <property type="component" value="Chromosome 11"/>
</dbReference>
<sequence>MASAAAVPVGFHYETKFVVLSYLGLLSQGPPHRQRLSSAPGVQQDVASQSLDQEVLLKVKTEIEEELKSLDKEISEGFGASGPAAAHAVGADEARPGAPECAAAVRGDLPGGPRGGLHHPAGRLGHCLQS</sequence>
<proteinExistence type="predicted"/>
<dbReference type="GO" id="GO:0006915">
    <property type="term" value="P:apoptotic process"/>
    <property type="evidence" value="ECO:0007669"/>
    <property type="project" value="InterPro"/>
</dbReference>
<dbReference type="GO" id="GO:0005739">
    <property type="term" value="C:mitochondrion"/>
    <property type="evidence" value="ECO:0007669"/>
    <property type="project" value="TreeGrafter"/>
</dbReference>
<evidence type="ECO:0000313" key="2">
    <source>
        <dbReference type="RefSeq" id="XP_035867023.1"/>
    </source>
</evidence>
<dbReference type="PANTHER" id="PTHR15758">
    <property type="entry name" value="BCL-2-LIKE PROTEIN 13"/>
    <property type="match status" value="1"/>
</dbReference>
<keyword evidence="1" id="KW-1185">Reference proteome</keyword>
<dbReference type="GeneID" id="114508552"/>
<dbReference type="PANTHER" id="PTHR15758:SF2">
    <property type="entry name" value="BCL-2-LIKE PROTEIN 13"/>
    <property type="match status" value="1"/>
</dbReference>
<accession>A0A7E6CJD3</accession>
<gene>
    <name evidence="2" type="primary">BCL2L13</name>
</gene>
<dbReference type="RefSeq" id="XP_035867023.1">
    <property type="nucleotide sequence ID" value="XM_036011130.1"/>
</dbReference>
<dbReference type="SUPFAM" id="SSF56854">
    <property type="entry name" value="Bcl-2 inhibitors of programmed cell death"/>
    <property type="match status" value="1"/>
</dbReference>
<name>A0A7E6CJD3_9CHIR</name>
<evidence type="ECO:0000313" key="1">
    <source>
        <dbReference type="Proteomes" id="UP000504628"/>
    </source>
</evidence>
<dbReference type="InterPro" id="IPR042398">
    <property type="entry name" value="BCL2L13"/>
</dbReference>
<dbReference type="AlphaFoldDB" id="A0A7E6CJD3"/>
<dbReference type="GO" id="GO:0042981">
    <property type="term" value="P:regulation of apoptotic process"/>
    <property type="evidence" value="ECO:0007669"/>
    <property type="project" value="InterPro"/>
</dbReference>
<dbReference type="GO" id="GO:0016020">
    <property type="term" value="C:membrane"/>
    <property type="evidence" value="ECO:0007669"/>
    <property type="project" value="TreeGrafter"/>
</dbReference>